<dbReference type="AlphaFoldDB" id="T1FEZ0"/>
<evidence type="ECO:0000313" key="3">
    <source>
        <dbReference type="EnsemblMetazoa" id="HelroP179638"/>
    </source>
</evidence>
<reference evidence="4" key="1">
    <citation type="submission" date="2012-12" db="EMBL/GenBank/DDBJ databases">
        <authorList>
            <person name="Hellsten U."/>
            <person name="Grimwood J."/>
            <person name="Chapman J.A."/>
            <person name="Shapiro H."/>
            <person name="Aerts A."/>
            <person name="Otillar R.P."/>
            <person name="Terry A.Y."/>
            <person name="Boore J.L."/>
            <person name="Simakov O."/>
            <person name="Marletaz F."/>
            <person name="Cho S.-J."/>
            <person name="Edsinger-Gonzales E."/>
            <person name="Havlak P."/>
            <person name="Kuo D.-H."/>
            <person name="Larsson T."/>
            <person name="Lv J."/>
            <person name="Arendt D."/>
            <person name="Savage R."/>
            <person name="Osoegawa K."/>
            <person name="de Jong P."/>
            <person name="Lindberg D.R."/>
            <person name="Seaver E.C."/>
            <person name="Weisblat D.A."/>
            <person name="Putnam N.H."/>
            <person name="Grigoriev I.V."/>
            <person name="Rokhsar D.S."/>
        </authorList>
    </citation>
    <scope>NUCLEOTIDE SEQUENCE</scope>
</reference>
<evidence type="ECO:0000313" key="2">
    <source>
        <dbReference type="EMBL" id="ESN95292.1"/>
    </source>
</evidence>
<keyword evidence="4" id="KW-1185">Reference proteome</keyword>
<feature type="region of interest" description="Disordered" evidence="1">
    <location>
        <begin position="1"/>
        <end position="21"/>
    </location>
</feature>
<reference evidence="3" key="3">
    <citation type="submission" date="2015-06" db="UniProtKB">
        <authorList>
            <consortium name="EnsemblMetazoa"/>
        </authorList>
    </citation>
    <scope>IDENTIFICATION</scope>
</reference>
<proteinExistence type="predicted"/>
<protein>
    <submittedName>
        <fullName evidence="2 3">Uncharacterized protein</fullName>
    </submittedName>
</protein>
<feature type="region of interest" description="Disordered" evidence="1">
    <location>
        <begin position="64"/>
        <end position="86"/>
    </location>
</feature>
<organism evidence="3 4">
    <name type="scientific">Helobdella robusta</name>
    <name type="common">Californian leech</name>
    <dbReference type="NCBI Taxonomy" id="6412"/>
    <lineage>
        <taxon>Eukaryota</taxon>
        <taxon>Metazoa</taxon>
        <taxon>Spiralia</taxon>
        <taxon>Lophotrochozoa</taxon>
        <taxon>Annelida</taxon>
        <taxon>Clitellata</taxon>
        <taxon>Hirudinea</taxon>
        <taxon>Rhynchobdellida</taxon>
        <taxon>Glossiphoniidae</taxon>
        <taxon>Helobdella</taxon>
    </lineage>
</organism>
<sequence>MSLYSSSNDEDMNSIEESKSIDDSTFNTSSMMASSLAQKSSNADHIHSAFDYFEVSSKNIEMQSLSRSEDNHCRSNTNEDDDYNDNADSYKNTSYYHHCYKNGDKLLNDNYHASSSSYHNRSINEAKLLYHRYNSNTNDNDDVAPNDADGDDELRHVIVDDTCRSISYNSTKTTNAFRQGSFNQTAYSANSKNAISDTITFFGPPRHDFDETLLEDLEKAEELIRSDWGNCI</sequence>
<gene>
    <name evidence="3" type="primary">20207389</name>
    <name evidence="2" type="ORF">HELRODRAFT_179638</name>
</gene>
<dbReference type="Proteomes" id="UP000015101">
    <property type="component" value="Unassembled WGS sequence"/>
</dbReference>
<dbReference type="InParanoid" id="T1FEZ0"/>
<evidence type="ECO:0000256" key="1">
    <source>
        <dbReference type="SAM" id="MobiDB-lite"/>
    </source>
</evidence>
<dbReference type="EnsemblMetazoa" id="HelroT179638">
    <property type="protein sequence ID" value="HelroP179638"/>
    <property type="gene ID" value="HelroG179638"/>
</dbReference>
<name>T1FEZ0_HELRO</name>
<reference evidence="2 4" key="2">
    <citation type="journal article" date="2013" name="Nature">
        <title>Insights into bilaterian evolution from three spiralian genomes.</title>
        <authorList>
            <person name="Simakov O."/>
            <person name="Marletaz F."/>
            <person name="Cho S.J."/>
            <person name="Edsinger-Gonzales E."/>
            <person name="Havlak P."/>
            <person name="Hellsten U."/>
            <person name="Kuo D.H."/>
            <person name="Larsson T."/>
            <person name="Lv J."/>
            <person name="Arendt D."/>
            <person name="Savage R."/>
            <person name="Osoegawa K."/>
            <person name="de Jong P."/>
            <person name="Grimwood J."/>
            <person name="Chapman J.A."/>
            <person name="Shapiro H."/>
            <person name="Aerts A."/>
            <person name="Otillar R.P."/>
            <person name="Terry A.Y."/>
            <person name="Boore J.L."/>
            <person name="Grigoriev I.V."/>
            <person name="Lindberg D.R."/>
            <person name="Seaver E.C."/>
            <person name="Weisblat D.A."/>
            <person name="Putnam N.H."/>
            <person name="Rokhsar D.S."/>
        </authorList>
    </citation>
    <scope>NUCLEOTIDE SEQUENCE</scope>
</reference>
<dbReference type="GeneID" id="20207389"/>
<dbReference type="RefSeq" id="XP_009026691.1">
    <property type="nucleotide sequence ID" value="XM_009028443.1"/>
</dbReference>
<dbReference type="KEGG" id="hro:HELRODRAFT_179638"/>
<dbReference type="EMBL" id="AMQM01006905">
    <property type="status" value="NOT_ANNOTATED_CDS"/>
    <property type="molecule type" value="Genomic_DNA"/>
</dbReference>
<dbReference type="CTD" id="20207389"/>
<dbReference type="EMBL" id="KB097536">
    <property type="protein sequence ID" value="ESN95292.1"/>
    <property type="molecule type" value="Genomic_DNA"/>
</dbReference>
<evidence type="ECO:0000313" key="4">
    <source>
        <dbReference type="Proteomes" id="UP000015101"/>
    </source>
</evidence>
<accession>T1FEZ0</accession>
<dbReference type="HOGENOM" id="CLU_1195987_0_0_1"/>